<feature type="transmembrane region" description="Helical" evidence="1">
    <location>
        <begin position="286"/>
        <end position="306"/>
    </location>
</feature>
<evidence type="ECO:0000256" key="1">
    <source>
        <dbReference type="SAM" id="Phobius"/>
    </source>
</evidence>
<evidence type="ECO:0000313" key="4">
    <source>
        <dbReference type="Proteomes" id="UP000812270"/>
    </source>
</evidence>
<evidence type="ECO:0000259" key="2">
    <source>
        <dbReference type="Pfam" id="PF02517"/>
    </source>
</evidence>
<accession>A0A9E2W9B1</accession>
<dbReference type="InterPro" id="IPR003675">
    <property type="entry name" value="Rce1/LyrA-like_dom"/>
</dbReference>
<keyword evidence="1" id="KW-0472">Membrane</keyword>
<gene>
    <name evidence="3" type="ORF">KTO63_19770</name>
</gene>
<evidence type="ECO:0000313" key="3">
    <source>
        <dbReference type="EMBL" id="MBV4359417.1"/>
    </source>
</evidence>
<feature type="transmembrane region" description="Helical" evidence="1">
    <location>
        <begin position="117"/>
        <end position="140"/>
    </location>
</feature>
<feature type="transmembrane region" description="Helical" evidence="1">
    <location>
        <begin position="259"/>
        <end position="280"/>
    </location>
</feature>
<sequence length="308" mass="35591">MKTIFTYIKYSFSIIDKRILLCVIPVVALLITLNYTYHIETEVIYGYRGVKQFFGFYFIYLTAFIIPYLIIFLFKKELLTKDKLFWVLVFVAPAIFAVKVSASGWKALLNEVLASPWSQYVGVIVDLPLRLCITVCLLWLARKIWQNDESFWGFTTKGFVWQPYAVMLLCMIPLITFASTQHDFLQAYPKMKNIYFIDEHTSNNWVYHLLYEISYGLDFVSIELFFRGFLVIAFARYVGPDAILPMAAFYCSIHFGKPLLECISSFFGGFLLGCITYRTRSILGGLMVHLGIAWMMEVGGYLGNLFGH</sequence>
<dbReference type="RefSeq" id="WP_217793552.1">
    <property type="nucleotide sequence ID" value="NZ_JAHSPG010000015.1"/>
</dbReference>
<keyword evidence="3" id="KW-0482">Metalloprotease</keyword>
<feature type="transmembrane region" description="Helical" evidence="1">
    <location>
        <begin position="20"/>
        <end position="37"/>
    </location>
</feature>
<keyword evidence="4" id="KW-1185">Reference proteome</keyword>
<keyword evidence="1" id="KW-0812">Transmembrane</keyword>
<feature type="transmembrane region" description="Helical" evidence="1">
    <location>
        <begin position="86"/>
        <end position="105"/>
    </location>
</feature>
<feature type="domain" description="CAAX prenyl protease 2/Lysostaphin resistance protein A-like" evidence="2">
    <location>
        <begin position="221"/>
        <end position="294"/>
    </location>
</feature>
<dbReference type="Proteomes" id="UP000812270">
    <property type="component" value="Unassembled WGS sequence"/>
</dbReference>
<dbReference type="GO" id="GO:0004175">
    <property type="term" value="F:endopeptidase activity"/>
    <property type="evidence" value="ECO:0007669"/>
    <property type="project" value="UniProtKB-ARBA"/>
</dbReference>
<reference evidence="3" key="1">
    <citation type="submission" date="2021-06" db="EMBL/GenBank/DDBJ databases">
        <authorList>
            <person name="Huq M.A."/>
        </authorList>
    </citation>
    <scope>NUCLEOTIDE SEQUENCE</scope>
    <source>
        <strain evidence="3">MAH-26</strain>
    </source>
</reference>
<name>A0A9E2W9B1_9BACT</name>
<keyword evidence="3" id="KW-0645">Protease</keyword>
<organism evidence="3 4">
    <name type="scientific">Pinibacter aurantiacus</name>
    <dbReference type="NCBI Taxonomy" id="2851599"/>
    <lineage>
        <taxon>Bacteria</taxon>
        <taxon>Pseudomonadati</taxon>
        <taxon>Bacteroidota</taxon>
        <taxon>Chitinophagia</taxon>
        <taxon>Chitinophagales</taxon>
        <taxon>Chitinophagaceae</taxon>
        <taxon>Pinibacter</taxon>
    </lineage>
</organism>
<comment type="caution">
    <text evidence="3">The sequence shown here is derived from an EMBL/GenBank/DDBJ whole genome shotgun (WGS) entry which is preliminary data.</text>
</comment>
<feature type="transmembrane region" description="Helical" evidence="1">
    <location>
        <begin position="57"/>
        <end position="74"/>
    </location>
</feature>
<keyword evidence="1" id="KW-1133">Transmembrane helix</keyword>
<feature type="transmembrane region" description="Helical" evidence="1">
    <location>
        <begin position="161"/>
        <end position="180"/>
    </location>
</feature>
<dbReference type="GO" id="GO:0080120">
    <property type="term" value="P:CAAX-box protein maturation"/>
    <property type="evidence" value="ECO:0007669"/>
    <property type="project" value="UniProtKB-ARBA"/>
</dbReference>
<dbReference type="GO" id="GO:0008237">
    <property type="term" value="F:metallopeptidase activity"/>
    <property type="evidence" value="ECO:0007669"/>
    <property type="project" value="UniProtKB-KW"/>
</dbReference>
<keyword evidence="3" id="KW-0378">Hydrolase</keyword>
<dbReference type="Pfam" id="PF02517">
    <property type="entry name" value="Rce1-like"/>
    <property type="match status" value="1"/>
</dbReference>
<proteinExistence type="predicted"/>
<protein>
    <submittedName>
        <fullName evidence="3">CPBP family intramembrane metalloprotease</fullName>
    </submittedName>
</protein>
<dbReference type="AlphaFoldDB" id="A0A9E2W9B1"/>
<dbReference type="EMBL" id="JAHSPG010000015">
    <property type="protein sequence ID" value="MBV4359417.1"/>
    <property type="molecule type" value="Genomic_DNA"/>
</dbReference>